<proteinExistence type="predicted"/>
<keyword evidence="2" id="KW-1185">Reference proteome</keyword>
<organism evidence="1 2">
    <name type="scientific">Parageobacillus galactosidasius</name>
    <dbReference type="NCBI Taxonomy" id="883812"/>
    <lineage>
        <taxon>Bacteria</taxon>
        <taxon>Bacillati</taxon>
        <taxon>Bacillota</taxon>
        <taxon>Bacilli</taxon>
        <taxon>Bacillales</taxon>
        <taxon>Anoxybacillaceae</taxon>
        <taxon>Parageobacillus</taxon>
    </lineage>
</organism>
<comment type="caution">
    <text evidence="1">The sequence shown here is derived from an EMBL/GenBank/DDBJ whole genome shotgun (WGS) entry which is preliminary data.</text>
</comment>
<gene>
    <name evidence="1" type="ORF">B9L23_12350</name>
</gene>
<reference evidence="1 2" key="1">
    <citation type="submission" date="2017-04" db="EMBL/GenBank/DDBJ databases">
        <title>The genome sequence of Parageobacillus galactosidasius DSM 18751.</title>
        <authorList>
            <person name="Ramaloko W.T."/>
            <person name="Koen N."/>
            <person name="Polliack S."/>
            <person name="Aliyu H."/>
            <person name="Lebre P."/>
            <person name="Mohr T."/>
            <person name="Oswald F."/>
            <person name="Zwick M."/>
            <person name="Neumann A."/>
            <person name="Syldatk C."/>
            <person name="Cowan D."/>
            <person name="De Maayer P."/>
        </authorList>
    </citation>
    <scope>NUCLEOTIDE SEQUENCE [LARGE SCALE GENOMIC DNA]</scope>
    <source>
        <strain evidence="1 2">DSM 18751</strain>
    </source>
</reference>
<name>A0A226QHH2_9BACL</name>
<evidence type="ECO:0000313" key="2">
    <source>
        <dbReference type="Proteomes" id="UP000198394"/>
    </source>
</evidence>
<dbReference type="AlphaFoldDB" id="A0A226QHH2"/>
<evidence type="ECO:0000313" key="1">
    <source>
        <dbReference type="EMBL" id="OXB92041.1"/>
    </source>
</evidence>
<protein>
    <submittedName>
        <fullName evidence="1">Uncharacterized protein</fullName>
    </submittedName>
</protein>
<dbReference type="EMBL" id="NDYL01000002">
    <property type="protein sequence ID" value="OXB92041.1"/>
    <property type="molecule type" value="Genomic_DNA"/>
</dbReference>
<accession>A0A226QHH2</accession>
<sequence>MGGNGEQSIEVQNDALNKNIYDEGKTVSHSNSQLFDVYLALAFDKETVFFCYRFQQHLFIFAEFLDKYCRCLKILTKYII</sequence>
<dbReference type="Proteomes" id="UP000198394">
    <property type="component" value="Unassembled WGS sequence"/>
</dbReference>